<evidence type="ECO:0000256" key="11">
    <source>
        <dbReference type="ARBA" id="ARBA00023125"/>
    </source>
</evidence>
<dbReference type="GO" id="GO:0000819">
    <property type="term" value="P:sister chromatid segregation"/>
    <property type="evidence" value="ECO:0007669"/>
    <property type="project" value="TreeGrafter"/>
</dbReference>
<dbReference type="Pfam" id="PF16898">
    <property type="entry name" value="TOPRIM_C"/>
    <property type="match status" value="1"/>
</dbReference>
<reference evidence="15" key="1">
    <citation type="journal article" date="2020" name="Nature">
        <title>Giant virus diversity and host interactions through global metagenomics.</title>
        <authorList>
            <person name="Schulz F."/>
            <person name="Roux S."/>
            <person name="Paez-Espino D."/>
            <person name="Jungbluth S."/>
            <person name="Walsh D.A."/>
            <person name="Denef V.J."/>
            <person name="McMahon K.D."/>
            <person name="Konstantinidis K.T."/>
            <person name="Eloe-Fadrosh E.A."/>
            <person name="Kyrpides N.C."/>
            <person name="Woyke T."/>
        </authorList>
    </citation>
    <scope>NUCLEOTIDE SEQUENCE</scope>
    <source>
        <strain evidence="15">GVMAG-S-ERX556101-89</strain>
    </source>
</reference>
<evidence type="ECO:0000256" key="5">
    <source>
        <dbReference type="ARBA" id="ARBA00012895"/>
    </source>
</evidence>
<dbReference type="GO" id="GO:0000712">
    <property type="term" value="P:resolution of meiotic recombination intermediates"/>
    <property type="evidence" value="ECO:0007669"/>
    <property type="project" value="TreeGrafter"/>
</dbReference>
<dbReference type="Gene3D" id="3.90.199.10">
    <property type="entry name" value="Topoisomerase II, domain 5"/>
    <property type="match status" value="1"/>
</dbReference>
<dbReference type="InterPro" id="IPR013757">
    <property type="entry name" value="Topo_IIA_A_a_sf"/>
</dbReference>
<dbReference type="InterPro" id="IPR050634">
    <property type="entry name" value="DNA_Topoisomerase_II"/>
</dbReference>
<dbReference type="SUPFAM" id="SSF56719">
    <property type="entry name" value="Type II DNA topoisomerase"/>
    <property type="match status" value="1"/>
</dbReference>
<evidence type="ECO:0000256" key="2">
    <source>
        <dbReference type="ARBA" id="ARBA00001913"/>
    </source>
</evidence>
<dbReference type="GO" id="GO:0003677">
    <property type="term" value="F:DNA binding"/>
    <property type="evidence" value="ECO:0007669"/>
    <property type="project" value="UniProtKB-KW"/>
</dbReference>
<evidence type="ECO:0000256" key="1">
    <source>
        <dbReference type="ARBA" id="ARBA00000185"/>
    </source>
</evidence>
<dbReference type="PRINTS" id="PR00418">
    <property type="entry name" value="TPI2FAMILY"/>
</dbReference>
<dbReference type="GO" id="GO:0046872">
    <property type="term" value="F:metal ion binding"/>
    <property type="evidence" value="ECO:0007669"/>
    <property type="project" value="UniProtKB-KW"/>
</dbReference>
<protein>
    <recommendedName>
        <fullName evidence="5">DNA topoisomerase (ATP-hydrolyzing)</fullName>
        <ecNumber evidence="5">5.6.2.2</ecNumber>
    </recommendedName>
</protein>
<dbReference type="InterPro" id="IPR001154">
    <property type="entry name" value="TopoII_euk"/>
</dbReference>
<dbReference type="Gene3D" id="1.10.268.10">
    <property type="entry name" value="Topoisomerase, domain 3"/>
    <property type="match status" value="1"/>
</dbReference>
<dbReference type="InterPro" id="IPR006171">
    <property type="entry name" value="TOPRIM_dom"/>
</dbReference>
<evidence type="ECO:0000256" key="12">
    <source>
        <dbReference type="ARBA" id="ARBA00023235"/>
    </source>
</evidence>
<evidence type="ECO:0000259" key="13">
    <source>
        <dbReference type="PROSITE" id="PS50880"/>
    </source>
</evidence>
<sequence length="1103" mass="125382">MPPKKRTVEDQYRSFTPREHVLNRSGMYIGDMSNVRKPCWVYDEAEKKMVFKDLTYNPGICKLFDELITNVLDEAKRDDTLTECKITFSDEGFVVENNGRGIQLVEHRVGNCYLPEFLFGKMLTSSNYDDTEQREGAGTNGIGAKAANIFSKEFEVKIVNKGEEYVQVWRNNMAERTEPKIKKTKSARDYVKITAKPDFARFDMENMSSNSTQKVLEQRATEISGLCGKQVSVSINGKKISTRTFEDYVDLYLGRDKKAVPRAFAVMDDWQVCIAANPYDDFVQISTVNGCHTRDGGTHVDLVTRPLCKKIGENLAAKHKDLTVPGKLVEAQLMVFVNTTVPNPKFSSQSKDQLITPWKDFRNRWPLEEPFVKRVEKLGIMDAVLATAKAREMKALRTPKAKRGRLTDIPKLNDANKAGNSMAESAKCTLILTEGDSAKSMAISGLESRMRDYYGVFPLKGKLLNTRDVTAKKLSDNAEVQAIVRILGLQFGKKYVHGVAGLRYGKIMVMTDQDDDGFHIKGLLINFIHSFWPELLKVQGFVTAMLTPIVKARRGREILEFYNTADYATWKEQTNGGAGYNVKYYKGLGTSTSVEAKEYFKKMQLLDYRISCDADDQAIIKAFGPSKDYSDSRKEWIRESLANPVEVNYKNKHFTTTRFVDEELVIFANTAVRRAIPSVVDGLKPSQRKVLFGCFKRNLRTEIKVAQLAGYISEHAAYHHGEMSLNETIVGMAQNFVGSKNMNLLQPAGQFGTRIKGGKDSASPRYIFTHLSENAQSLFDKNDEIALKYLDDDGQSIEPTYYVPVLPLALVNGFKGIATGFSTDCPCFNPSELKTLLLQLIAVDGDETKVDGLSNMTPWYNGFTGDIYEKAKNKWLTVGCWHKIGEDSIEITDLPIGTWTDDYIELLKKMESEGKISRYDDYSGEHQVKIRVNFDRGVLSQFERVENENAMEEYMKLTSTLNATNMYVISPGGEIMYMESPKDILLEFYRVRSHFYNLRYKYIANRTVKEIEIAKSRIKFIRAVSEGNLNMMKMKRQDIVSYLKRNKYYEYGEYSYLLDMKMISMSEEKVAALQGEIDKKEEFAKALKCKVPSDLWKEDLSSL</sequence>
<dbReference type="SMART" id="SM00434">
    <property type="entry name" value="TOP4c"/>
    <property type="match status" value="1"/>
</dbReference>
<evidence type="ECO:0000259" key="14">
    <source>
        <dbReference type="PROSITE" id="PS52040"/>
    </source>
</evidence>
<dbReference type="Pfam" id="PF00204">
    <property type="entry name" value="DNA_gyraseB"/>
    <property type="match status" value="1"/>
</dbReference>
<name>A0A6C0FBM4_9ZZZZ</name>
<dbReference type="SMART" id="SM00433">
    <property type="entry name" value="TOP2c"/>
    <property type="match status" value="1"/>
</dbReference>
<comment type="cofactor">
    <cofactor evidence="2">
        <name>Ca(2+)</name>
        <dbReference type="ChEBI" id="CHEBI:29108"/>
    </cofactor>
</comment>
<evidence type="ECO:0000313" key="15">
    <source>
        <dbReference type="EMBL" id="QHT38464.1"/>
    </source>
</evidence>
<dbReference type="InterPro" id="IPR031660">
    <property type="entry name" value="TOPRIM_C"/>
</dbReference>
<dbReference type="PROSITE" id="PS00177">
    <property type="entry name" value="TOPOISOMERASE_II"/>
    <property type="match status" value="1"/>
</dbReference>
<dbReference type="Pfam" id="PF00521">
    <property type="entry name" value="DNA_topoisoIV"/>
    <property type="match status" value="1"/>
</dbReference>
<dbReference type="InterPro" id="IPR013759">
    <property type="entry name" value="Topo_IIA_B_C"/>
</dbReference>
<dbReference type="PRINTS" id="PR01158">
    <property type="entry name" value="TOPISMRASEII"/>
</dbReference>
<organism evidence="15">
    <name type="scientific">viral metagenome</name>
    <dbReference type="NCBI Taxonomy" id="1070528"/>
    <lineage>
        <taxon>unclassified sequences</taxon>
        <taxon>metagenomes</taxon>
        <taxon>organismal metagenomes</taxon>
    </lineage>
</organism>
<dbReference type="InterPro" id="IPR014721">
    <property type="entry name" value="Ribsml_uS5_D2-typ_fold_subgr"/>
</dbReference>
<keyword evidence="6" id="KW-0479">Metal-binding</keyword>
<dbReference type="EC" id="5.6.2.2" evidence="5"/>
<evidence type="ECO:0000256" key="7">
    <source>
        <dbReference type="ARBA" id="ARBA00022741"/>
    </source>
</evidence>
<dbReference type="InterPro" id="IPR013758">
    <property type="entry name" value="Topo_IIA_A/C_ab"/>
</dbReference>
<proteinExistence type="inferred from homology"/>
<dbReference type="GO" id="GO:0005634">
    <property type="term" value="C:nucleus"/>
    <property type="evidence" value="ECO:0007669"/>
    <property type="project" value="TreeGrafter"/>
</dbReference>
<dbReference type="PROSITE" id="PS50880">
    <property type="entry name" value="TOPRIM"/>
    <property type="match status" value="1"/>
</dbReference>
<dbReference type="Pfam" id="PF01751">
    <property type="entry name" value="Toprim"/>
    <property type="match status" value="1"/>
</dbReference>
<comment type="similarity">
    <text evidence="4">Belongs to the type II topoisomerase family.</text>
</comment>
<keyword evidence="12" id="KW-0413">Isomerase</keyword>
<dbReference type="InterPro" id="IPR013760">
    <property type="entry name" value="Topo_IIA-like_dom_sf"/>
</dbReference>
<dbReference type="Gene3D" id="3.30.1360.40">
    <property type="match status" value="1"/>
</dbReference>
<dbReference type="Gene3D" id="3.30.565.10">
    <property type="entry name" value="Histidine kinase-like ATPase, C-terminal domain"/>
    <property type="match status" value="1"/>
</dbReference>
<evidence type="ECO:0000256" key="9">
    <source>
        <dbReference type="ARBA" id="ARBA00022842"/>
    </source>
</evidence>
<dbReference type="InterPro" id="IPR018522">
    <property type="entry name" value="TopoIIA_CS"/>
</dbReference>
<dbReference type="GO" id="GO:0003918">
    <property type="term" value="F:DNA topoisomerase type II (double strand cut, ATP-hydrolyzing) activity"/>
    <property type="evidence" value="ECO:0007669"/>
    <property type="project" value="UniProtKB-EC"/>
</dbReference>
<dbReference type="FunFam" id="3.90.199.10:FF:000002">
    <property type="entry name" value="DNA topoisomerase 2"/>
    <property type="match status" value="1"/>
</dbReference>
<dbReference type="InterPro" id="IPR001241">
    <property type="entry name" value="Topo_IIA"/>
</dbReference>
<dbReference type="SUPFAM" id="SSF55874">
    <property type="entry name" value="ATPase domain of HSP90 chaperone/DNA topoisomerase II/histidine kinase"/>
    <property type="match status" value="1"/>
</dbReference>
<keyword evidence="8" id="KW-0067">ATP-binding</keyword>
<feature type="domain" description="Topo IIA-type catalytic" evidence="14">
    <location>
        <begin position="676"/>
        <end position="1100"/>
    </location>
</feature>
<dbReference type="InterPro" id="IPR002205">
    <property type="entry name" value="Topo_IIA_dom_A"/>
</dbReference>
<dbReference type="PANTHER" id="PTHR10169">
    <property type="entry name" value="DNA TOPOISOMERASE/GYRASE"/>
    <property type="match status" value="1"/>
</dbReference>
<feature type="domain" description="Toprim" evidence="13">
    <location>
        <begin position="428"/>
        <end position="543"/>
    </location>
</feature>
<dbReference type="AlphaFoldDB" id="A0A6C0FBM4"/>
<dbReference type="EMBL" id="MN738830">
    <property type="protein sequence ID" value="QHT38464.1"/>
    <property type="molecule type" value="Genomic_DNA"/>
</dbReference>
<dbReference type="Gene3D" id="3.30.1490.30">
    <property type="match status" value="1"/>
</dbReference>
<keyword evidence="10" id="KW-0799">Topoisomerase</keyword>
<keyword evidence="11" id="KW-0238">DNA-binding</keyword>
<dbReference type="Gene3D" id="3.40.50.670">
    <property type="match status" value="1"/>
</dbReference>
<dbReference type="InterPro" id="IPR020568">
    <property type="entry name" value="Ribosomal_Su5_D2-typ_SF"/>
</dbReference>
<keyword evidence="9" id="KW-0460">Magnesium</keyword>
<evidence type="ECO:0000256" key="10">
    <source>
        <dbReference type="ARBA" id="ARBA00023029"/>
    </source>
</evidence>
<dbReference type="FunFam" id="3.40.50.670:FF:000001">
    <property type="entry name" value="DNA topoisomerase 2"/>
    <property type="match status" value="1"/>
</dbReference>
<dbReference type="InterPro" id="IPR036890">
    <property type="entry name" value="HATPase_C_sf"/>
</dbReference>
<evidence type="ECO:0000256" key="8">
    <source>
        <dbReference type="ARBA" id="ARBA00022840"/>
    </source>
</evidence>
<accession>A0A6C0FBM4</accession>
<dbReference type="SUPFAM" id="SSF54211">
    <property type="entry name" value="Ribosomal protein S5 domain 2-like"/>
    <property type="match status" value="1"/>
</dbReference>
<dbReference type="GO" id="GO:0006265">
    <property type="term" value="P:DNA topological change"/>
    <property type="evidence" value="ECO:0007669"/>
    <property type="project" value="InterPro"/>
</dbReference>
<evidence type="ECO:0000256" key="3">
    <source>
        <dbReference type="ARBA" id="ARBA00001946"/>
    </source>
</evidence>
<evidence type="ECO:0000256" key="4">
    <source>
        <dbReference type="ARBA" id="ARBA00011080"/>
    </source>
</evidence>
<comment type="catalytic activity">
    <reaction evidence="1">
        <text>ATP-dependent breakage, passage and rejoining of double-stranded DNA.</text>
        <dbReference type="EC" id="5.6.2.2"/>
    </reaction>
</comment>
<dbReference type="InterPro" id="IPR013506">
    <property type="entry name" value="Topo_IIA_bsu_dom2"/>
</dbReference>
<evidence type="ECO:0000256" key="6">
    <source>
        <dbReference type="ARBA" id="ARBA00022723"/>
    </source>
</evidence>
<dbReference type="PANTHER" id="PTHR10169:SF38">
    <property type="entry name" value="DNA TOPOISOMERASE 2"/>
    <property type="match status" value="1"/>
</dbReference>
<comment type="cofactor">
    <cofactor evidence="3">
        <name>Mg(2+)</name>
        <dbReference type="ChEBI" id="CHEBI:18420"/>
    </cofactor>
</comment>
<dbReference type="GO" id="GO:0005524">
    <property type="term" value="F:ATP binding"/>
    <property type="evidence" value="ECO:0007669"/>
    <property type="project" value="UniProtKB-KW"/>
</dbReference>
<keyword evidence="7" id="KW-0547">Nucleotide-binding</keyword>
<dbReference type="PROSITE" id="PS52040">
    <property type="entry name" value="TOPO_IIA"/>
    <property type="match status" value="1"/>
</dbReference>
<dbReference type="Gene3D" id="3.30.230.10">
    <property type="match status" value="1"/>
</dbReference>